<keyword evidence="2" id="KW-0560">Oxidoreductase</keyword>
<evidence type="ECO:0000256" key="2">
    <source>
        <dbReference type="RuleBase" id="RU000461"/>
    </source>
</evidence>
<dbReference type="PANTHER" id="PTHR46696">
    <property type="entry name" value="P450, PUTATIVE (EUROFUNG)-RELATED"/>
    <property type="match status" value="1"/>
</dbReference>
<dbReference type="AlphaFoldDB" id="A0A1M7SWH2"/>
<dbReference type="PROSITE" id="PS00086">
    <property type="entry name" value="CYTOCHROME_P450"/>
    <property type="match status" value="1"/>
</dbReference>
<dbReference type="SUPFAM" id="SSF48264">
    <property type="entry name" value="Cytochrome P450"/>
    <property type="match status" value="1"/>
</dbReference>
<organism evidence="3 4">
    <name type="scientific">Erythrobacter sanguineus</name>
    <dbReference type="NCBI Taxonomy" id="198312"/>
    <lineage>
        <taxon>Bacteria</taxon>
        <taxon>Pseudomonadati</taxon>
        <taxon>Pseudomonadota</taxon>
        <taxon>Alphaproteobacteria</taxon>
        <taxon>Sphingomonadales</taxon>
        <taxon>Erythrobacteraceae</taxon>
        <taxon>Erythrobacter/Porphyrobacter group</taxon>
        <taxon>Erythrobacter</taxon>
    </lineage>
</organism>
<protein>
    <submittedName>
        <fullName evidence="3">Cytochrome P450</fullName>
    </submittedName>
</protein>
<keyword evidence="2" id="KW-0408">Iron</keyword>
<dbReference type="GO" id="GO:0016705">
    <property type="term" value="F:oxidoreductase activity, acting on paired donors, with incorporation or reduction of molecular oxygen"/>
    <property type="evidence" value="ECO:0007669"/>
    <property type="project" value="InterPro"/>
</dbReference>
<evidence type="ECO:0000313" key="4">
    <source>
        <dbReference type="Proteomes" id="UP000184391"/>
    </source>
</evidence>
<dbReference type="PRINTS" id="PR00359">
    <property type="entry name" value="BP450"/>
</dbReference>
<dbReference type="PANTHER" id="PTHR46696:SF1">
    <property type="entry name" value="CYTOCHROME P450 YJIB-RELATED"/>
    <property type="match status" value="1"/>
</dbReference>
<dbReference type="STRING" id="198312.SAMN02745193_02500"/>
<comment type="similarity">
    <text evidence="1 2">Belongs to the cytochrome P450 family.</text>
</comment>
<dbReference type="Proteomes" id="UP000184391">
    <property type="component" value="Unassembled WGS sequence"/>
</dbReference>
<dbReference type="GO" id="GO:0004497">
    <property type="term" value="F:monooxygenase activity"/>
    <property type="evidence" value="ECO:0007669"/>
    <property type="project" value="UniProtKB-KW"/>
</dbReference>
<evidence type="ECO:0000256" key="1">
    <source>
        <dbReference type="ARBA" id="ARBA00010617"/>
    </source>
</evidence>
<reference evidence="4" key="1">
    <citation type="submission" date="2016-12" db="EMBL/GenBank/DDBJ databases">
        <authorList>
            <person name="Varghese N."/>
            <person name="Submissions S."/>
        </authorList>
    </citation>
    <scope>NUCLEOTIDE SEQUENCE [LARGE SCALE GENOMIC DNA]</scope>
    <source>
        <strain evidence="4">DSM 11032</strain>
    </source>
</reference>
<gene>
    <name evidence="3" type="ORF">SAMN02745193_02500</name>
</gene>
<proteinExistence type="inferred from homology"/>
<dbReference type="GO" id="GO:0020037">
    <property type="term" value="F:heme binding"/>
    <property type="evidence" value="ECO:0007669"/>
    <property type="project" value="InterPro"/>
</dbReference>
<keyword evidence="2" id="KW-0349">Heme</keyword>
<keyword evidence="2" id="KW-0479">Metal-binding</keyword>
<dbReference type="InterPro" id="IPR001128">
    <property type="entry name" value="Cyt_P450"/>
</dbReference>
<dbReference type="InterPro" id="IPR036396">
    <property type="entry name" value="Cyt_P450_sf"/>
</dbReference>
<dbReference type="Gene3D" id="1.10.630.10">
    <property type="entry name" value="Cytochrome P450"/>
    <property type="match status" value="1"/>
</dbReference>
<dbReference type="Pfam" id="PF00067">
    <property type="entry name" value="p450"/>
    <property type="match status" value="1"/>
</dbReference>
<evidence type="ECO:0000313" key="3">
    <source>
        <dbReference type="EMBL" id="SHN62800.1"/>
    </source>
</evidence>
<keyword evidence="4" id="KW-1185">Reference proteome</keyword>
<name>A0A1M7SWH2_9SPHN</name>
<accession>A0A1M7SWH2</accession>
<dbReference type="InterPro" id="IPR002397">
    <property type="entry name" value="Cyt_P450_B"/>
</dbReference>
<dbReference type="InterPro" id="IPR017972">
    <property type="entry name" value="Cyt_P450_CS"/>
</dbReference>
<keyword evidence="2" id="KW-0503">Monooxygenase</keyword>
<dbReference type="GO" id="GO:0005506">
    <property type="term" value="F:iron ion binding"/>
    <property type="evidence" value="ECO:0007669"/>
    <property type="project" value="InterPro"/>
</dbReference>
<dbReference type="EMBL" id="FRDF01000015">
    <property type="protein sequence ID" value="SHN62800.1"/>
    <property type="molecule type" value="Genomic_DNA"/>
</dbReference>
<sequence length="448" mass="49847">MPQQLADSLSQGEAVLQGHAPRSLEDVDLFAPGAQEHWYEAYAILHEQAPVLRLPGEGLTPGSDAFVLTRYADIKRVVRDWDRFPPTLSLLVEQIQASGEMPTHIPDLDAMIASIVTLRPDPDLWRAHRKELTDPWVGPGCTRHAGMIGRHVDDLIAGMLAKVKRGEPVDFVADFARPLPQRTMADVLGFPLEDIPRLEQWGNAQVMSYVHGTTHKNILTPEQTAEKFRLLAGMKEYVAEQTRAKRAAPKDDMVSFLTQVEYQALGRKLTDDEINGVVYAMVIGGLETTQYAIAEQAQLLCERPGMFHELRGDRAAIRTFIEEGMRLRSPTQGLSTRICAQDEVFQGVKVPAGSMLHLRWAAANIDPQEFDDPLDLKLGRKAATRHLAFSQGPRSCPGSNLSRLEQMIAWERLCDAFDDMACAPGNDFRHQGGIMLGIHRLLLNLTPA</sequence>